<proteinExistence type="predicted"/>
<name>A0A4Q7KJ08_9PSEU</name>
<organism evidence="1 2">
    <name type="scientific">Herbihabitans rhizosphaerae</name>
    <dbReference type="NCBI Taxonomy" id="1872711"/>
    <lineage>
        <taxon>Bacteria</taxon>
        <taxon>Bacillati</taxon>
        <taxon>Actinomycetota</taxon>
        <taxon>Actinomycetes</taxon>
        <taxon>Pseudonocardiales</taxon>
        <taxon>Pseudonocardiaceae</taxon>
        <taxon>Herbihabitans</taxon>
    </lineage>
</organism>
<dbReference type="AlphaFoldDB" id="A0A4Q7KJ08"/>
<keyword evidence="2" id="KW-1185">Reference proteome</keyword>
<sequence>MRIDAERVAVDCAHGPLLEPTSLRIAAGQLAVVAGEPAHARTAFGLALTGRIKPASGTVDRDAKTLRAASTLVDSPEVTAPEDGLRTADVIAEQLVLSGQRAGRAAVRDWLDGLDGRTRFESVPGGTRTRLLTDIAAARPAVRLLVIDSPDRHSPDAGAWWPLARTHALRNRAVVVLCGLATARALPVEAARLGAHQQPDPLDLLAPQEESS</sequence>
<accession>A0A4Q7KJ08</accession>
<evidence type="ECO:0000313" key="2">
    <source>
        <dbReference type="Proteomes" id="UP000294257"/>
    </source>
</evidence>
<reference evidence="1 2" key="1">
    <citation type="submission" date="2019-02" db="EMBL/GenBank/DDBJ databases">
        <title>Genomic Encyclopedia of Type Strains, Phase IV (KMG-IV): sequencing the most valuable type-strain genomes for metagenomic binning, comparative biology and taxonomic classification.</title>
        <authorList>
            <person name="Goeker M."/>
        </authorList>
    </citation>
    <scope>NUCLEOTIDE SEQUENCE [LARGE SCALE GENOMIC DNA]</scope>
    <source>
        <strain evidence="1 2">DSM 101727</strain>
    </source>
</reference>
<dbReference type="SUPFAM" id="SSF52540">
    <property type="entry name" value="P-loop containing nucleoside triphosphate hydrolases"/>
    <property type="match status" value="1"/>
</dbReference>
<protein>
    <recommendedName>
        <fullName evidence="3">ABC transporter family protein</fullName>
    </recommendedName>
</protein>
<dbReference type="RefSeq" id="WP_130346397.1">
    <property type="nucleotide sequence ID" value="NZ_SGWQ01000008.1"/>
</dbReference>
<evidence type="ECO:0008006" key="3">
    <source>
        <dbReference type="Google" id="ProtNLM"/>
    </source>
</evidence>
<dbReference type="Proteomes" id="UP000294257">
    <property type="component" value="Unassembled WGS sequence"/>
</dbReference>
<gene>
    <name evidence="1" type="ORF">EV193_108280</name>
</gene>
<evidence type="ECO:0000313" key="1">
    <source>
        <dbReference type="EMBL" id="RZS34930.1"/>
    </source>
</evidence>
<dbReference type="InterPro" id="IPR027417">
    <property type="entry name" value="P-loop_NTPase"/>
</dbReference>
<comment type="caution">
    <text evidence="1">The sequence shown here is derived from an EMBL/GenBank/DDBJ whole genome shotgun (WGS) entry which is preliminary data.</text>
</comment>
<dbReference type="EMBL" id="SGWQ01000008">
    <property type="protein sequence ID" value="RZS34930.1"/>
    <property type="molecule type" value="Genomic_DNA"/>
</dbReference>
<dbReference type="OrthoDB" id="3775353at2"/>
<dbReference type="Gene3D" id="3.40.50.300">
    <property type="entry name" value="P-loop containing nucleotide triphosphate hydrolases"/>
    <property type="match status" value="1"/>
</dbReference>